<evidence type="ECO:0000313" key="5">
    <source>
        <dbReference type="Proteomes" id="UP001054252"/>
    </source>
</evidence>
<sequence>MRLSLRCPSLLLQGLPPLSFSWFAFCLSIPWIRLVFWHGTVEVLEILLRFQRSGGGLAMLWRDDFNITISTFSQSHIDVEIVDPGGGEWRLTGFYDCPEAARREKLWTLLKSLKAASFQPWLCLAQDNSLGRMEALEQELNDWQRREESAFVLGRLIYDNIMVAFEAIHHLKNKEVGWRGHMAIKLDLSKAFDRVEWNFLEDTMRAMGFPEWWINRVMTCVRTVEYSVLINGYPTKKFTPSRGIRQGDPLSSFLFLLCAEGLSALLSRAISRGDLKGLTLCRGCRCLLHLFFVDDSLLFGEVSVQEAAKLLEILKEYEGVSRQQINLDKSSIFFSSNTSNAVQQGVMQTLNISKVIADDNIISNFWWGDNTDRRRIHWLRWDLVCKPKRFGGLGFRDFRAFNLAMLAKQSWRLMQDRTTLCYQILRAKYFPNGDLLGASVGANVSMVWRGVVDGLGILKLGSTWRIGTGQDVRLCRDNWLPSGAILRPRSALIQQDMDDRHVLWRIIWEILPSRNILQSRGLKIEHECGITVSISILVIHLHEAFGPLNAILLSIGQQQYRLKIIYRKFYLNQFGTASLGVVLRDSNGGVLGAGKKTISFQGTVNHAEVLAINFGISIPPQSGTASLGVVLRDSNGGVLGAGPSNVPINFCKGRCCGLIKFNRKSTKVVDDVQILRLNIQDLSWEKKKMASLNWRTCFWWTNRYIWEFDMENGSIDHLLGRMLQQSLV</sequence>
<dbReference type="AlphaFoldDB" id="A0AAV5K4V4"/>
<dbReference type="Pfam" id="PF13456">
    <property type="entry name" value="RVT_3"/>
    <property type="match status" value="1"/>
</dbReference>
<dbReference type="GO" id="GO:0004523">
    <property type="term" value="F:RNA-DNA hybrid ribonuclease activity"/>
    <property type="evidence" value="ECO:0007669"/>
    <property type="project" value="InterPro"/>
</dbReference>
<keyword evidence="1" id="KW-0175">Coiled coil</keyword>
<dbReference type="GO" id="GO:0003676">
    <property type="term" value="F:nucleic acid binding"/>
    <property type="evidence" value="ECO:0007669"/>
    <property type="project" value="InterPro"/>
</dbReference>
<protein>
    <recommendedName>
        <fullName evidence="6">Reverse transcriptase domain-containing protein</fullName>
    </recommendedName>
</protein>
<dbReference type="InterPro" id="IPR043502">
    <property type="entry name" value="DNA/RNA_pol_sf"/>
</dbReference>
<feature type="domain" description="RNase H type-1" evidence="3">
    <location>
        <begin position="573"/>
        <end position="617"/>
    </location>
</feature>
<evidence type="ECO:0000313" key="4">
    <source>
        <dbReference type="EMBL" id="GKV19681.1"/>
    </source>
</evidence>
<dbReference type="EMBL" id="BPVZ01000053">
    <property type="protein sequence ID" value="GKV19681.1"/>
    <property type="molecule type" value="Genomic_DNA"/>
</dbReference>
<keyword evidence="5" id="KW-1185">Reference proteome</keyword>
<evidence type="ECO:0000256" key="1">
    <source>
        <dbReference type="SAM" id="Coils"/>
    </source>
</evidence>
<gene>
    <name evidence="4" type="ORF">SLEP1_g29907</name>
</gene>
<dbReference type="InterPro" id="IPR000477">
    <property type="entry name" value="RT_dom"/>
</dbReference>
<accession>A0AAV5K4V4</accession>
<dbReference type="PANTHER" id="PTHR33116">
    <property type="entry name" value="REVERSE TRANSCRIPTASE ZINC-BINDING DOMAIN-CONTAINING PROTEIN-RELATED-RELATED"/>
    <property type="match status" value="1"/>
</dbReference>
<evidence type="ECO:0008006" key="6">
    <source>
        <dbReference type="Google" id="ProtNLM"/>
    </source>
</evidence>
<comment type="caution">
    <text evidence="4">The sequence shown here is derived from an EMBL/GenBank/DDBJ whole genome shotgun (WGS) entry which is preliminary data.</text>
</comment>
<feature type="domain" description="Reverse transcriptase" evidence="2">
    <location>
        <begin position="172"/>
        <end position="334"/>
    </location>
</feature>
<reference evidence="4 5" key="1">
    <citation type="journal article" date="2021" name="Commun. Biol.">
        <title>The genome of Shorea leprosula (Dipterocarpaceae) highlights the ecological relevance of drought in aseasonal tropical rainforests.</title>
        <authorList>
            <person name="Ng K.K.S."/>
            <person name="Kobayashi M.J."/>
            <person name="Fawcett J.A."/>
            <person name="Hatakeyama M."/>
            <person name="Paape T."/>
            <person name="Ng C.H."/>
            <person name="Ang C.C."/>
            <person name="Tnah L.H."/>
            <person name="Lee C.T."/>
            <person name="Nishiyama T."/>
            <person name="Sese J."/>
            <person name="O'Brien M.J."/>
            <person name="Copetti D."/>
            <person name="Mohd Noor M.I."/>
            <person name="Ong R.C."/>
            <person name="Putra M."/>
            <person name="Sireger I.Z."/>
            <person name="Indrioko S."/>
            <person name="Kosugi Y."/>
            <person name="Izuno A."/>
            <person name="Isagi Y."/>
            <person name="Lee S.L."/>
            <person name="Shimizu K.K."/>
        </authorList>
    </citation>
    <scope>NUCLEOTIDE SEQUENCE [LARGE SCALE GENOMIC DNA]</scope>
    <source>
        <strain evidence="4">214</strain>
    </source>
</reference>
<proteinExistence type="predicted"/>
<evidence type="ECO:0000259" key="3">
    <source>
        <dbReference type="Pfam" id="PF13456"/>
    </source>
</evidence>
<dbReference type="InterPro" id="IPR002156">
    <property type="entry name" value="RNaseH_domain"/>
</dbReference>
<organism evidence="4 5">
    <name type="scientific">Rubroshorea leprosula</name>
    <dbReference type="NCBI Taxonomy" id="152421"/>
    <lineage>
        <taxon>Eukaryota</taxon>
        <taxon>Viridiplantae</taxon>
        <taxon>Streptophyta</taxon>
        <taxon>Embryophyta</taxon>
        <taxon>Tracheophyta</taxon>
        <taxon>Spermatophyta</taxon>
        <taxon>Magnoliopsida</taxon>
        <taxon>eudicotyledons</taxon>
        <taxon>Gunneridae</taxon>
        <taxon>Pentapetalae</taxon>
        <taxon>rosids</taxon>
        <taxon>malvids</taxon>
        <taxon>Malvales</taxon>
        <taxon>Dipterocarpaceae</taxon>
        <taxon>Rubroshorea</taxon>
    </lineage>
</organism>
<dbReference type="SUPFAM" id="SSF56672">
    <property type="entry name" value="DNA/RNA polymerases"/>
    <property type="match status" value="1"/>
</dbReference>
<dbReference type="PANTHER" id="PTHR33116:SF86">
    <property type="entry name" value="REVERSE TRANSCRIPTASE DOMAIN-CONTAINING PROTEIN"/>
    <property type="match status" value="1"/>
</dbReference>
<dbReference type="Proteomes" id="UP001054252">
    <property type="component" value="Unassembled WGS sequence"/>
</dbReference>
<name>A0AAV5K4V4_9ROSI</name>
<dbReference type="Pfam" id="PF00078">
    <property type="entry name" value="RVT_1"/>
    <property type="match status" value="1"/>
</dbReference>
<evidence type="ECO:0000259" key="2">
    <source>
        <dbReference type="Pfam" id="PF00078"/>
    </source>
</evidence>
<dbReference type="CDD" id="cd01650">
    <property type="entry name" value="RT_nLTR_like"/>
    <property type="match status" value="1"/>
</dbReference>
<feature type="coiled-coil region" evidence="1">
    <location>
        <begin position="126"/>
        <end position="153"/>
    </location>
</feature>